<feature type="transmembrane region" description="Helical" evidence="1">
    <location>
        <begin position="199"/>
        <end position="221"/>
    </location>
</feature>
<reference evidence="2 3" key="1">
    <citation type="submission" date="2018-10" db="EMBL/GenBank/DDBJ databases">
        <title>Draft genome of Mycobacterium hodleri strain B.</title>
        <authorList>
            <person name="Amande T.J."/>
            <person name="Mcgenity T.J."/>
        </authorList>
    </citation>
    <scope>NUCLEOTIDE SEQUENCE [LARGE SCALE GENOMIC DNA]</scope>
    <source>
        <strain evidence="2 3">B</strain>
    </source>
</reference>
<feature type="transmembrane region" description="Helical" evidence="1">
    <location>
        <begin position="160"/>
        <end position="178"/>
    </location>
</feature>
<accession>A0A544VT22</accession>
<organism evidence="2 3">
    <name type="scientific">Mycolicibacterium hodleri</name>
    <dbReference type="NCBI Taxonomy" id="49897"/>
    <lineage>
        <taxon>Bacteria</taxon>
        <taxon>Bacillati</taxon>
        <taxon>Actinomycetota</taxon>
        <taxon>Actinomycetes</taxon>
        <taxon>Mycobacteriales</taxon>
        <taxon>Mycobacteriaceae</taxon>
        <taxon>Mycolicibacterium</taxon>
    </lineage>
</organism>
<dbReference type="EMBL" id="VIFX01000051">
    <property type="protein sequence ID" value="TQR83134.1"/>
    <property type="molecule type" value="Genomic_DNA"/>
</dbReference>
<name>A0A544VT22_9MYCO</name>
<dbReference type="Pfam" id="PF11139">
    <property type="entry name" value="SfLAP"/>
    <property type="match status" value="1"/>
</dbReference>
<keyword evidence="3" id="KW-1185">Reference proteome</keyword>
<dbReference type="InterPro" id="IPR021315">
    <property type="entry name" value="Gap/Sap"/>
</dbReference>
<feature type="transmembrane region" description="Helical" evidence="1">
    <location>
        <begin position="119"/>
        <end position="140"/>
    </location>
</feature>
<dbReference type="RefSeq" id="WP_142555354.1">
    <property type="nucleotide sequence ID" value="NZ_VIFX01000051.1"/>
</dbReference>
<evidence type="ECO:0008006" key="4">
    <source>
        <dbReference type="Google" id="ProtNLM"/>
    </source>
</evidence>
<keyword evidence="1" id="KW-1133">Transmembrane helix</keyword>
<feature type="transmembrane region" description="Helical" evidence="1">
    <location>
        <begin position="6"/>
        <end position="30"/>
    </location>
</feature>
<gene>
    <name evidence="2" type="ORF">D8S82_28720</name>
</gene>
<evidence type="ECO:0000256" key="1">
    <source>
        <dbReference type="SAM" id="Phobius"/>
    </source>
</evidence>
<keyword evidence="1" id="KW-0812">Transmembrane</keyword>
<feature type="transmembrane region" description="Helical" evidence="1">
    <location>
        <begin position="42"/>
        <end position="68"/>
    </location>
</feature>
<evidence type="ECO:0000313" key="3">
    <source>
        <dbReference type="Proteomes" id="UP000315759"/>
    </source>
</evidence>
<protein>
    <recommendedName>
        <fullName evidence="4">GAP family protein</fullName>
    </recommendedName>
</protein>
<keyword evidence="1" id="KW-0472">Membrane</keyword>
<sequence>MLGLLLPLLGFALLDSLNVLNLGVTSAVVYDSRLSRRSALPGGLSFIGGVFAATSTFGVLTVLGLNFLTDRVDLEVTPTLRYWGQLVLGVVLISVASLSGSARPTPPLWALNLTRRNPWLFAIVGIVIGFGQSATSVPYLTSLTMLSARDPLPSTWPLIVVAYCSVALLPSLLVLALSTRRTIRARRAQRNIVRATTRFGPVTVRILFFGVGVVLVAGALWNYRALW</sequence>
<dbReference type="AlphaFoldDB" id="A0A544VT22"/>
<proteinExistence type="predicted"/>
<feature type="transmembrane region" description="Helical" evidence="1">
    <location>
        <begin position="80"/>
        <end position="98"/>
    </location>
</feature>
<evidence type="ECO:0000313" key="2">
    <source>
        <dbReference type="EMBL" id="TQR83134.1"/>
    </source>
</evidence>
<comment type="caution">
    <text evidence="2">The sequence shown here is derived from an EMBL/GenBank/DDBJ whole genome shotgun (WGS) entry which is preliminary data.</text>
</comment>
<dbReference type="Proteomes" id="UP000315759">
    <property type="component" value="Unassembled WGS sequence"/>
</dbReference>